<protein>
    <submittedName>
        <fullName evidence="2">Uncharacterized protein</fullName>
    </submittedName>
</protein>
<feature type="chain" id="PRO_5032546744" evidence="1">
    <location>
        <begin position="21"/>
        <end position="160"/>
    </location>
</feature>
<name>A0A835Y3D1_9CHLO</name>
<dbReference type="EMBL" id="JAEHOE010000050">
    <property type="protein sequence ID" value="KAG2491810.1"/>
    <property type="molecule type" value="Genomic_DNA"/>
</dbReference>
<evidence type="ECO:0000313" key="3">
    <source>
        <dbReference type="Proteomes" id="UP000612055"/>
    </source>
</evidence>
<dbReference type="AlphaFoldDB" id="A0A835Y3D1"/>
<organism evidence="2 3">
    <name type="scientific">Edaphochlamys debaryana</name>
    <dbReference type="NCBI Taxonomy" id="47281"/>
    <lineage>
        <taxon>Eukaryota</taxon>
        <taxon>Viridiplantae</taxon>
        <taxon>Chlorophyta</taxon>
        <taxon>core chlorophytes</taxon>
        <taxon>Chlorophyceae</taxon>
        <taxon>CS clade</taxon>
        <taxon>Chlamydomonadales</taxon>
        <taxon>Chlamydomonadales incertae sedis</taxon>
        <taxon>Edaphochlamys</taxon>
    </lineage>
</organism>
<feature type="signal peptide" evidence="1">
    <location>
        <begin position="1"/>
        <end position="20"/>
    </location>
</feature>
<gene>
    <name evidence="2" type="ORF">HYH03_009970</name>
</gene>
<reference evidence="2" key="1">
    <citation type="journal article" date="2020" name="bioRxiv">
        <title>Comparative genomics of Chlamydomonas.</title>
        <authorList>
            <person name="Craig R.J."/>
            <person name="Hasan A.R."/>
            <person name="Ness R.W."/>
            <person name="Keightley P.D."/>
        </authorList>
    </citation>
    <scope>NUCLEOTIDE SEQUENCE</scope>
    <source>
        <strain evidence="2">CCAP 11/70</strain>
    </source>
</reference>
<dbReference type="Proteomes" id="UP000612055">
    <property type="component" value="Unassembled WGS sequence"/>
</dbReference>
<evidence type="ECO:0000313" key="2">
    <source>
        <dbReference type="EMBL" id="KAG2491810.1"/>
    </source>
</evidence>
<dbReference type="OrthoDB" id="530681at2759"/>
<keyword evidence="1" id="KW-0732">Signal</keyword>
<sequence>MSWNPVANLLLVFYTLRVMLDRRFSKLSPRSQAAVAGFLARAADQDPLLILEWQDHLRGGWTQMQFPEGVRNAVLSALEAVQGQRCAEDPDHVVFFATPGAMTCAIDRIRKDYPHFTGITPETARYRGLPQEPGVARSLMIYKVNGQAELVPSSTQFFMA</sequence>
<proteinExistence type="predicted"/>
<evidence type="ECO:0000256" key="1">
    <source>
        <dbReference type="SAM" id="SignalP"/>
    </source>
</evidence>
<comment type="caution">
    <text evidence="2">The sequence shown here is derived from an EMBL/GenBank/DDBJ whole genome shotgun (WGS) entry which is preliminary data.</text>
</comment>
<keyword evidence="3" id="KW-1185">Reference proteome</keyword>
<accession>A0A835Y3D1</accession>